<dbReference type="Proteomes" id="UP001430306">
    <property type="component" value="Unassembled WGS sequence"/>
</dbReference>
<dbReference type="Pfam" id="PF07596">
    <property type="entry name" value="SBP_bac_10"/>
    <property type="match status" value="1"/>
</dbReference>
<evidence type="ECO:0000313" key="4">
    <source>
        <dbReference type="Proteomes" id="UP001430306"/>
    </source>
</evidence>
<dbReference type="Gene3D" id="3.30.700.10">
    <property type="entry name" value="Glycoprotein, Type 4 Pilin"/>
    <property type="match status" value="1"/>
</dbReference>
<accession>A0ABS8NF60</accession>
<keyword evidence="1" id="KW-0812">Transmembrane</keyword>
<dbReference type="InterPro" id="IPR011453">
    <property type="entry name" value="DUF1559"/>
</dbReference>
<evidence type="ECO:0000259" key="2">
    <source>
        <dbReference type="Pfam" id="PF07596"/>
    </source>
</evidence>
<dbReference type="InterPro" id="IPR012902">
    <property type="entry name" value="N_methyl_site"/>
</dbReference>
<keyword evidence="1" id="KW-1133">Transmembrane helix</keyword>
<sequence length="419" mass="45688">MTQSRIRLTHPQRQSGFTLVELLVVIAIIGVLVGLLLPAVQAAREAARRMSCSNNFKQIGLALHNYHSAYNMLPTQMSGPHRAGVWLHEQAPPGGDWNSGNPAFNAMGTNSFLVGILPFIEQQGLWEQIANPRDNNNDGNIDVPAFGYAADSDAGNNYDPWLTEVPGFRCPSDPGKGAPARGRTNYGACMGDAFDYMTQGTWEWNLTARRGWPAERSPAATRGFFIGRTATRFRDVLDGLSNTIAAGELATDLGDLDNRTNAANYAECKTDVNFQEAYVDPQRPQFYLDTTDLSANNATGWTLRYGRGFRWHSGYPTQSMVTTVNPPNSPVCVFQTGDWFPERDGGNVAPSSRHQGGVHMLMGDGAVKFITDSIEAGNQEAPPVIWDGTGINRPGAQSPYGLWGALGTRAAKEVIDEEF</sequence>
<name>A0ABS8NF60_9BACT</name>
<dbReference type="NCBIfam" id="TIGR04294">
    <property type="entry name" value="pre_pil_HX9DG"/>
    <property type="match status" value="1"/>
</dbReference>
<dbReference type="SUPFAM" id="SSF54523">
    <property type="entry name" value="Pili subunits"/>
    <property type="match status" value="1"/>
</dbReference>
<dbReference type="EMBL" id="JAJKFW010000016">
    <property type="protein sequence ID" value="MCC9642190.1"/>
    <property type="molecule type" value="Genomic_DNA"/>
</dbReference>
<dbReference type="InterPro" id="IPR027558">
    <property type="entry name" value="Pre_pil_HX9DG_C"/>
</dbReference>
<dbReference type="PANTHER" id="PTHR30093">
    <property type="entry name" value="GENERAL SECRETION PATHWAY PROTEIN G"/>
    <property type="match status" value="1"/>
</dbReference>
<evidence type="ECO:0000313" key="3">
    <source>
        <dbReference type="EMBL" id="MCC9642190.1"/>
    </source>
</evidence>
<evidence type="ECO:0000256" key="1">
    <source>
        <dbReference type="SAM" id="Phobius"/>
    </source>
</evidence>
<gene>
    <name evidence="3" type="ORF">LOC71_07885</name>
</gene>
<dbReference type="RefSeq" id="WP_230272927.1">
    <property type="nucleotide sequence ID" value="NZ_JAJKFW010000016.1"/>
</dbReference>
<proteinExistence type="predicted"/>
<dbReference type="Pfam" id="PF07963">
    <property type="entry name" value="N_methyl"/>
    <property type="match status" value="1"/>
</dbReference>
<feature type="transmembrane region" description="Helical" evidence="1">
    <location>
        <begin position="20"/>
        <end position="40"/>
    </location>
</feature>
<comment type="caution">
    <text evidence="3">The sequence shown here is derived from an EMBL/GenBank/DDBJ whole genome shotgun (WGS) entry which is preliminary data.</text>
</comment>
<dbReference type="InterPro" id="IPR045584">
    <property type="entry name" value="Pilin-like"/>
</dbReference>
<dbReference type="PANTHER" id="PTHR30093:SF2">
    <property type="entry name" value="TYPE II SECRETION SYSTEM PROTEIN H"/>
    <property type="match status" value="1"/>
</dbReference>
<organism evidence="3 4">
    <name type="scientific">Rhodopirellula halodulae</name>
    <dbReference type="NCBI Taxonomy" id="2894198"/>
    <lineage>
        <taxon>Bacteria</taxon>
        <taxon>Pseudomonadati</taxon>
        <taxon>Planctomycetota</taxon>
        <taxon>Planctomycetia</taxon>
        <taxon>Pirellulales</taxon>
        <taxon>Pirellulaceae</taxon>
        <taxon>Rhodopirellula</taxon>
    </lineage>
</organism>
<keyword evidence="4" id="KW-1185">Reference proteome</keyword>
<dbReference type="PROSITE" id="PS00409">
    <property type="entry name" value="PROKAR_NTER_METHYL"/>
    <property type="match status" value="1"/>
</dbReference>
<protein>
    <submittedName>
        <fullName evidence="3">DUF1559 domain-containing protein</fullName>
    </submittedName>
</protein>
<dbReference type="NCBIfam" id="TIGR02532">
    <property type="entry name" value="IV_pilin_GFxxxE"/>
    <property type="match status" value="1"/>
</dbReference>
<keyword evidence="1" id="KW-0472">Membrane</keyword>
<reference evidence="3" key="1">
    <citation type="submission" date="2021-11" db="EMBL/GenBank/DDBJ databases">
        <title>Genome sequence.</title>
        <authorList>
            <person name="Sun Q."/>
        </authorList>
    </citation>
    <scope>NUCLEOTIDE SEQUENCE</scope>
    <source>
        <strain evidence="3">JC740</strain>
    </source>
</reference>
<feature type="domain" description="DUF1559" evidence="2">
    <location>
        <begin position="41"/>
        <end position="376"/>
    </location>
</feature>